<gene>
    <name evidence="1" type="ORF">DY940_02445</name>
</gene>
<name>A0ABD7K844_PSEAI</name>
<dbReference type="AlphaFoldDB" id="A0ABD7K844"/>
<protein>
    <submittedName>
        <fullName evidence="1">Uncharacterized protein</fullName>
    </submittedName>
</protein>
<reference evidence="1 2" key="1">
    <citation type="submission" date="2018-12" db="EMBL/GenBank/DDBJ databases">
        <title>Pseudomonas aeruginosa Diversity Panel.</title>
        <authorList>
            <person name="Snesrud E."/>
            <person name="Mcgann P."/>
        </authorList>
    </citation>
    <scope>NUCLEOTIDE SEQUENCE [LARGE SCALE GENOMIC DNA]</scope>
    <source>
        <strain evidence="1 2">MRSN6241</strain>
    </source>
</reference>
<organism evidence="1 2">
    <name type="scientific">Pseudomonas aeruginosa</name>
    <dbReference type="NCBI Taxonomy" id="287"/>
    <lineage>
        <taxon>Bacteria</taxon>
        <taxon>Pseudomonadati</taxon>
        <taxon>Pseudomonadota</taxon>
        <taxon>Gammaproteobacteria</taxon>
        <taxon>Pseudomonadales</taxon>
        <taxon>Pseudomonadaceae</taxon>
        <taxon>Pseudomonas</taxon>
    </lineage>
</organism>
<dbReference type="EMBL" id="RXTL01000005">
    <property type="protein sequence ID" value="RTS51680.1"/>
    <property type="molecule type" value="Genomic_DNA"/>
</dbReference>
<dbReference type="Proteomes" id="UP000276985">
    <property type="component" value="Unassembled WGS sequence"/>
</dbReference>
<evidence type="ECO:0000313" key="2">
    <source>
        <dbReference type="Proteomes" id="UP000276985"/>
    </source>
</evidence>
<dbReference type="RefSeq" id="WP_003155882.1">
    <property type="nucleotide sequence ID" value="NZ_LFXS01000001.1"/>
</dbReference>
<sequence length="112" mass="12515">MTPIFLPHNALDAMDDDAAALLPPPAVQGRQQLRELRDRAIAEGAYVLLLLWPTLEWVLLAIEPPADVLVRDAVQLVPNLLANPAALQQMHDNSMRGQHLAWLQLHRPDTLH</sequence>
<evidence type="ECO:0000313" key="1">
    <source>
        <dbReference type="EMBL" id="RTS51680.1"/>
    </source>
</evidence>
<proteinExistence type="predicted"/>
<accession>A0ABD7K844</accession>
<comment type="caution">
    <text evidence="1">The sequence shown here is derived from an EMBL/GenBank/DDBJ whole genome shotgun (WGS) entry which is preliminary data.</text>
</comment>